<accession>A0ACC0FZH4</accession>
<organism evidence="1 2">
    <name type="scientific">Camellia lanceoleosa</name>
    <dbReference type="NCBI Taxonomy" id="1840588"/>
    <lineage>
        <taxon>Eukaryota</taxon>
        <taxon>Viridiplantae</taxon>
        <taxon>Streptophyta</taxon>
        <taxon>Embryophyta</taxon>
        <taxon>Tracheophyta</taxon>
        <taxon>Spermatophyta</taxon>
        <taxon>Magnoliopsida</taxon>
        <taxon>eudicotyledons</taxon>
        <taxon>Gunneridae</taxon>
        <taxon>Pentapetalae</taxon>
        <taxon>asterids</taxon>
        <taxon>Ericales</taxon>
        <taxon>Theaceae</taxon>
        <taxon>Camellia</taxon>
    </lineage>
</organism>
<evidence type="ECO:0000313" key="2">
    <source>
        <dbReference type="Proteomes" id="UP001060215"/>
    </source>
</evidence>
<dbReference type="EMBL" id="CM045769">
    <property type="protein sequence ID" value="KAI7993542.1"/>
    <property type="molecule type" value="Genomic_DNA"/>
</dbReference>
<feature type="non-terminal residue" evidence="1">
    <location>
        <position position="1"/>
    </location>
</feature>
<dbReference type="Proteomes" id="UP001060215">
    <property type="component" value="Chromosome 12"/>
</dbReference>
<protein>
    <submittedName>
        <fullName evidence="1">Uncharacterized protein</fullName>
    </submittedName>
</protein>
<keyword evidence="2" id="KW-1185">Reference proteome</keyword>
<proteinExistence type="predicted"/>
<sequence>SHEEPKESLSLNGKDLIFEFLHRPSLHKPYVKGCRGPTLCAELFSDQIYPIHPSRHVEDIQVSFPCFLKKKKNKNKNKKKQRVMKAKCHSIKKLTKAPHLTHDPSKKKIHKKDPCNKSKKAHEKKEKKKKESPWTKEQSTTKKKKKK</sequence>
<feature type="non-terminal residue" evidence="1">
    <location>
        <position position="147"/>
    </location>
</feature>
<reference evidence="1 2" key="1">
    <citation type="journal article" date="2022" name="Plant J.">
        <title>Chromosome-level genome of Camellia lanceoleosa provides a valuable resource for understanding genome evolution and self-incompatibility.</title>
        <authorList>
            <person name="Gong W."/>
            <person name="Xiao S."/>
            <person name="Wang L."/>
            <person name="Liao Z."/>
            <person name="Chang Y."/>
            <person name="Mo W."/>
            <person name="Hu G."/>
            <person name="Li W."/>
            <person name="Zhao G."/>
            <person name="Zhu H."/>
            <person name="Hu X."/>
            <person name="Ji K."/>
            <person name="Xiang X."/>
            <person name="Song Q."/>
            <person name="Yuan D."/>
            <person name="Jin S."/>
            <person name="Zhang L."/>
        </authorList>
    </citation>
    <scope>NUCLEOTIDE SEQUENCE [LARGE SCALE GENOMIC DNA]</scope>
    <source>
        <strain evidence="1">SQ_2022a</strain>
    </source>
</reference>
<name>A0ACC0FZH4_9ERIC</name>
<comment type="caution">
    <text evidence="1">The sequence shown here is derived from an EMBL/GenBank/DDBJ whole genome shotgun (WGS) entry which is preliminary data.</text>
</comment>
<gene>
    <name evidence="1" type="ORF">LOK49_LG11G00406</name>
</gene>
<evidence type="ECO:0000313" key="1">
    <source>
        <dbReference type="EMBL" id="KAI7993542.1"/>
    </source>
</evidence>